<evidence type="ECO:0000256" key="1">
    <source>
        <dbReference type="ARBA" id="ARBA00004651"/>
    </source>
</evidence>
<evidence type="ECO:0000256" key="6">
    <source>
        <dbReference type="ARBA" id="ARBA00022801"/>
    </source>
</evidence>
<dbReference type="GO" id="GO:0071111">
    <property type="term" value="F:cyclic-guanylate-specific phosphodiesterase activity"/>
    <property type="evidence" value="ECO:0007669"/>
    <property type="project" value="UniProtKB-EC"/>
</dbReference>
<feature type="transmembrane region" description="Helical" evidence="10">
    <location>
        <begin position="24"/>
        <end position="44"/>
    </location>
</feature>
<dbReference type="InterPro" id="IPR024744">
    <property type="entry name" value="CSS-motif_dom"/>
</dbReference>
<dbReference type="PROSITE" id="PS50883">
    <property type="entry name" value="EAL"/>
    <property type="match status" value="1"/>
</dbReference>
<dbReference type="CDD" id="cd01948">
    <property type="entry name" value="EAL"/>
    <property type="match status" value="1"/>
</dbReference>
<keyword evidence="12" id="KW-0808">Transferase</keyword>
<accession>A0A2S0ID73</accession>
<dbReference type="EC" id="3.1.4.52" evidence="2"/>
<dbReference type="InterPro" id="IPR035919">
    <property type="entry name" value="EAL_sf"/>
</dbReference>
<evidence type="ECO:0000256" key="10">
    <source>
        <dbReference type="SAM" id="Phobius"/>
    </source>
</evidence>
<dbReference type="OrthoDB" id="9813903at2"/>
<dbReference type="PANTHER" id="PTHR33121">
    <property type="entry name" value="CYCLIC DI-GMP PHOSPHODIESTERASE PDEF"/>
    <property type="match status" value="1"/>
</dbReference>
<feature type="transmembrane region" description="Helical" evidence="10">
    <location>
        <begin position="256"/>
        <end position="274"/>
    </location>
</feature>
<dbReference type="GO" id="GO:0016301">
    <property type="term" value="F:kinase activity"/>
    <property type="evidence" value="ECO:0007669"/>
    <property type="project" value="UniProtKB-KW"/>
</dbReference>
<keyword evidence="13" id="KW-1185">Reference proteome</keyword>
<dbReference type="Proteomes" id="UP000239477">
    <property type="component" value="Chromosome"/>
</dbReference>
<reference evidence="12 13" key="1">
    <citation type="submission" date="2017-09" db="EMBL/GenBank/DDBJ databases">
        <title>Genomic, metabolic, and phenotypic characteristics of bacterial isolates from the natural microbiome of the model nematode Caenorhabditis elegans.</title>
        <authorList>
            <person name="Zimmermann J."/>
            <person name="Obeng N."/>
            <person name="Yang W."/>
            <person name="Obeng O."/>
            <person name="Kissoyan K."/>
            <person name="Pees B."/>
            <person name="Dirksen P."/>
            <person name="Hoppner M."/>
            <person name="Franke A."/>
            <person name="Rosenstiel P."/>
            <person name="Leippe M."/>
            <person name="Dierking K."/>
            <person name="Kaleta C."/>
            <person name="Schulenburg H."/>
        </authorList>
    </citation>
    <scope>NUCLEOTIDE SEQUENCE [LARGE SCALE GENOMIC DNA]</scope>
    <source>
        <strain evidence="12 13">MYb73</strain>
    </source>
</reference>
<dbReference type="SMART" id="SM00052">
    <property type="entry name" value="EAL"/>
    <property type="match status" value="1"/>
</dbReference>
<organism evidence="12 13">
    <name type="scientific">Achromobacter spanius</name>
    <dbReference type="NCBI Taxonomy" id="217203"/>
    <lineage>
        <taxon>Bacteria</taxon>
        <taxon>Pseudomonadati</taxon>
        <taxon>Pseudomonadota</taxon>
        <taxon>Betaproteobacteria</taxon>
        <taxon>Burkholderiales</taxon>
        <taxon>Alcaligenaceae</taxon>
        <taxon>Achromobacter</taxon>
    </lineage>
</organism>
<keyword evidence="12" id="KW-0418">Kinase</keyword>
<keyword evidence="8 10" id="KW-0472">Membrane</keyword>
<dbReference type="EMBL" id="CP023270">
    <property type="protein sequence ID" value="AVJ29985.1"/>
    <property type="molecule type" value="Genomic_DNA"/>
</dbReference>
<dbReference type="Pfam" id="PF00563">
    <property type="entry name" value="EAL"/>
    <property type="match status" value="1"/>
</dbReference>
<dbReference type="GO" id="GO:0005886">
    <property type="term" value="C:plasma membrane"/>
    <property type="evidence" value="ECO:0007669"/>
    <property type="project" value="UniProtKB-SubCell"/>
</dbReference>
<keyword evidence="4" id="KW-0973">c-di-GMP</keyword>
<evidence type="ECO:0000256" key="3">
    <source>
        <dbReference type="ARBA" id="ARBA00022475"/>
    </source>
</evidence>
<keyword evidence="5 10" id="KW-0812">Transmembrane</keyword>
<evidence type="ECO:0000256" key="7">
    <source>
        <dbReference type="ARBA" id="ARBA00022989"/>
    </source>
</evidence>
<keyword evidence="6" id="KW-0378">Hydrolase</keyword>
<dbReference type="InterPro" id="IPR050706">
    <property type="entry name" value="Cyclic-di-GMP_PDE-like"/>
</dbReference>
<evidence type="ECO:0000256" key="9">
    <source>
        <dbReference type="ARBA" id="ARBA00034290"/>
    </source>
</evidence>
<dbReference type="InterPro" id="IPR001633">
    <property type="entry name" value="EAL_dom"/>
</dbReference>
<evidence type="ECO:0000313" key="13">
    <source>
        <dbReference type="Proteomes" id="UP000239477"/>
    </source>
</evidence>
<name>A0A2S0ID73_9BURK</name>
<dbReference type="Pfam" id="PF12792">
    <property type="entry name" value="CSS-motif"/>
    <property type="match status" value="1"/>
</dbReference>
<evidence type="ECO:0000313" key="12">
    <source>
        <dbReference type="EMBL" id="AVJ29985.1"/>
    </source>
</evidence>
<keyword evidence="3" id="KW-1003">Cell membrane</keyword>
<comment type="catalytic activity">
    <reaction evidence="9">
        <text>3',3'-c-di-GMP + H2O = 5'-phosphoguanylyl(3'-&gt;5')guanosine + H(+)</text>
        <dbReference type="Rhea" id="RHEA:24902"/>
        <dbReference type="ChEBI" id="CHEBI:15377"/>
        <dbReference type="ChEBI" id="CHEBI:15378"/>
        <dbReference type="ChEBI" id="CHEBI:58754"/>
        <dbReference type="ChEBI" id="CHEBI:58805"/>
        <dbReference type="EC" id="3.1.4.52"/>
    </reaction>
</comment>
<evidence type="ECO:0000256" key="5">
    <source>
        <dbReference type="ARBA" id="ARBA00022692"/>
    </source>
</evidence>
<dbReference type="PANTHER" id="PTHR33121:SF81">
    <property type="entry name" value="CYCLIC DI-GMP PHOSPHODIESTERASE PDEB-RELATED"/>
    <property type="match status" value="1"/>
</dbReference>
<gene>
    <name evidence="12" type="ORF">CLM73_24375</name>
</gene>
<comment type="subcellular location">
    <subcellularLocation>
        <location evidence="1">Cell membrane</location>
        <topology evidence="1">Multi-pass membrane protein</topology>
    </subcellularLocation>
</comment>
<evidence type="ECO:0000256" key="2">
    <source>
        <dbReference type="ARBA" id="ARBA00012282"/>
    </source>
</evidence>
<sequence>MAPHCRGDPLPTSGLTERVPSWRYLPVALALVLPVVACVCWAWWHAQKEQRVQAESAARIVRVQTQHILTQTWTLSDRVAALTALSCEEALPDLQRWGALNPYLRSLFLVRGDRIYCSSAVGKADYPVSEFRKWVSGQPPEQWRFTVAGTPLAPERPAILLGRPGADGHSGVVVVDGRYVQDLLNAVASLRDYRIELQVGEGGAPIHNDFKGAAGASRELVYSETTSHDGRASLTIRVSAPAEAVVQAWQQLMMTYLPAAALIGFGLALGAFRLQANRQSIKEQLRRAIRADEFRVHYQPVYGHATGQCSGVEALLRWERPGRGFVRPDAFIAAAEADHMIVPLTRHLFALIERDMRNWVTPPGFHVGVNIAAEHLSCPEFTADVERFAANIAQREPTLVLEITERSLITDDGQARRNIDALRAQGVRVAIDDFGTGHCSLSYLQRFPVDYLKIDKGFVHAIEPTGEDAPVLDVIITLAHRLGLAVLAEGVETDLQFRYLTGRGVAFIQGYLFARPMPSDQFVTWYAGHAPTGEPVGEPQSRSSGLGVG</sequence>
<proteinExistence type="predicted"/>
<evidence type="ECO:0000259" key="11">
    <source>
        <dbReference type="PROSITE" id="PS50883"/>
    </source>
</evidence>
<dbReference type="SUPFAM" id="SSF141868">
    <property type="entry name" value="EAL domain-like"/>
    <property type="match status" value="1"/>
</dbReference>
<feature type="domain" description="EAL" evidence="11">
    <location>
        <begin position="278"/>
        <end position="530"/>
    </location>
</feature>
<protein>
    <recommendedName>
        <fullName evidence="2">cyclic-guanylate-specific phosphodiesterase</fullName>
        <ecNumber evidence="2">3.1.4.52</ecNumber>
    </recommendedName>
</protein>
<evidence type="ECO:0000256" key="8">
    <source>
        <dbReference type="ARBA" id="ARBA00023136"/>
    </source>
</evidence>
<dbReference type="AlphaFoldDB" id="A0A2S0ID73"/>
<keyword evidence="7 10" id="KW-1133">Transmembrane helix</keyword>
<evidence type="ECO:0000256" key="4">
    <source>
        <dbReference type="ARBA" id="ARBA00022636"/>
    </source>
</evidence>
<dbReference type="Gene3D" id="3.20.20.450">
    <property type="entry name" value="EAL domain"/>
    <property type="match status" value="1"/>
</dbReference>